<dbReference type="Proteomes" id="UP001589838">
    <property type="component" value="Unassembled WGS sequence"/>
</dbReference>
<reference evidence="9 10" key="1">
    <citation type="submission" date="2024-09" db="EMBL/GenBank/DDBJ databases">
        <authorList>
            <person name="Sun Q."/>
            <person name="Mori K."/>
        </authorList>
    </citation>
    <scope>NUCLEOTIDE SEQUENCE [LARGE SCALE GENOMIC DNA]</scope>
    <source>
        <strain evidence="9 10">NCAIM B.02610</strain>
    </source>
</reference>
<dbReference type="InterPro" id="IPR027417">
    <property type="entry name" value="P-loop_NTPase"/>
</dbReference>
<dbReference type="SUPFAM" id="SSF52540">
    <property type="entry name" value="P-loop containing nucleoside triphosphate hydrolases"/>
    <property type="match status" value="1"/>
</dbReference>
<comment type="caution">
    <text evidence="9">The sequence shown here is derived from an EMBL/GenBank/DDBJ whole genome shotgun (WGS) entry which is preliminary data.</text>
</comment>
<dbReference type="PANTHER" id="PTHR32301:SF6">
    <property type="entry name" value="GOLVESIN-RELATED"/>
    <property type="match status" value="1"/>
</dbReference>
<dbReference type="PANTHER" id="PTHR32301">
    <property type="entry name" value="COUNTIN RECEPTOR CNR3-RELATED"/>
    <property type="match status" value="1"/>
</dbReference>
<gene>
    <name evidence="9" type="ORF">ACFFHM_05845</name>
</gene>
<keyword evidence="5" id="KW-1133">Transmembrane helix</keyword>
<protein>
    <submittedName>
        <fullName evidence="9">Sulfotransferase family 2 domain-containing protein</fullName>
    </submittedName>
</protein>
<keyword evidence="4" id="KW-0735">Signal-anchor</keyword>
<evidence type="ECO:0000313" key="10">
    <source>
        <dbReference type="Proteomes" id="UP001589838"/>
    </source>
</evidence>
<evidence type="ECO:0000256" key="5">
    <source>
        <dbReference type="ARBA" id="ARBA00022989"/>
    </source>
</evidence>
<evidence type="ECO:0000256" key="4">
    <source>
        <dbReference type="ARBA" id="ARBA00022968"/>
    </source>
</evidence>
<dbReference type="InterPro" id="IPR009729">
    <property type="entry name" value="Gal-3-0_sulfotransfrase"/>
</dbReference>
<keyword evidence="2" id="KW-0808">Transferase</keyword>
<sequence length="253" mass="29677">MVLKSKQKNVEELVIFLHLPKTAGTTLKRIVTDQYRAGEVYGFSPIIPKPFWEHPKLDYQLKVLPKIGSSKRIKCIMGHTWFGVHRNISRSCTYITMLRDPVDRVISYYYFLKDLNNKNFLAQKVKHMNFEEFLYSNDQVIKGVTENMQTRYLAADKSELDNVALDKAKRRIMNHFSVVGITEMFDESLVLMSHKLGWKNIDYKKANVTKNRPKKEMISKELIAFIESKNTLDMELYRFAKENLKSQIKNLTI</sequence>
<name>A0ABV6KAU7_9BACI</name>
<dbReference type="Pfam" id="PF06990">
    <property type="entry name" value="Gal-3-0_sulfotr"/>
    <property type="match status" value="1"/>
</dbReference>
<evidence type="ECO:0000256" key="7">
    <source>
        <dbReference type="ARBA" id="ARBA00023136"/>
    </source>
</evidence>
<dbReference type="RefSeq" id="WP_335961328.1">
    <property type="nucleotide sequence ID" value="NZ_JAXBLX010000016.1"/>
</dbReference>
<comment type="subcellular location">
    <subcellularLocation>
        <location evidence="1">Golgi apparatus membrane</location>
        <topology evidence="1">Single-pass type II membrane protein</topology>
    </subcellularLocation>
</comment>
<proteinExistence type="predicted"/>
<dbReference type="EMBL" id="JBHLUX010000017">
    <property type="protein sequence ID" value="MFC0470057.1"/>
    <property type="molecule type" value="Genomic_DNA"/>
</dbReference>
<evidence type="ECO:0000313" key="9">
    <source>
        <dbReference type="EMBL" id="MFC0470057.1"/>
    </source>
</evidence>
<dbReference type="Gene3D" id="3.40.50.300">
    <property type="entry name" value="P-loop containing nucleotide triphosphate hydrolases"/>
    <property type="match status" value="1"/>
</dbReference>
<keyword evidence="7" id="KW-0472">Membrane</keyword>
<keyword evidence="8" id="KW-0325">Glycoprotein</keyword>
<organism evidence="9 10">
    <name type="scientific">Halalkalibacter kiskunsagensis</name>
    <dbReference type="NCBI Taxonomy" id="1548599"/>
    <lineage>
        <taxon>Bacteria</taxon>
        <taxon>Bacillati</taxon>
        <taxon>Bacillota</taxon>
        <taxon>Bacilli</taxon>
        <taxon>Bacillales</taxon>
        <taxon>Bacillaceae</taxon>
        <taxon>Halalkalibacter</taxon>
    </lineage>
</organism>
<evidence type="ECO:0000256" key="1">
    <source>
        <dbReference type="ARBA" id="ARBA00004323"/>
    </source>
</evidence>
<evidence type="ECO:0000256" key="3">
    <source>
        <dbReference type="ARBA" id="ARBA00022692"/>
    </source>
</evidence>
<keyword evidence="10" id="KW-1185">Reference proteome</keyword>
<evidence type="ECO:0000256" key="2">
    <source>
        <dbReference type="ARBA" id="ARBA00022679"/>
    </source>
</evidence>
<evidence type="ECO:0000256" key="6">
    <source>
        <dbReference type="ARBA" id="ARBA00023034"/>
    </source>
</evidence>
<keyword evidence="6" id="KW-0333">Golgi apparatus</keyword>
<accession>A0ABV6KAU7</accession>
<dbReference type="InterPro" id="IPR053259">
    <property type="entry name" value="Golvesin-related_Golgi"/>
</dbReference>
<evidence type="ECO:0000256" key="8">
    <source>
        <dbReference type="ARBA" id="ARBA00023180"/>
    </source>
</evidence>
<keyword evidence="3" id="KW-0812">Transmembrane</keyword>